<sequence length="136" mass="14121">MNALNTRNVRGNGLFSTLHTTKNCLMGLGVSLGIAIALPNSAEAAATAYGYAYQEIRGFSISGFDVDANNITLQPVTTSRGTLNSAINDGSDTNTLDVTPAISAVPSLMVEQQILVVLMPLFGFDNGTTLAPVADA</sequence>
<reference evidence="1" key="2">
    <citation type="submission" date="2005-06" db="EMBL/GenBank/DDBJ databases">
        <title>Sequencing of the draft genome and assembly of Crocosphaera watsonii WH 8501.</title>
        <authorList>
            <consortium name="US DOE Joint Genome Institute (JGI-PGF)"/>
            <person name="Copeland A."/>
            <person name="Lucas S."/>
            <person name="Lapidus A."/>
            <person name="Barry K."/>
            <person name="Detter C."/>
            <person name="Glavina T."/>
            <person name="Hammon N."/>
            <person name="Israni S."/>
            <person name="Pitluck S."/>
            <person name="Richardson P."/>
        </authorList>
    </citation>
    <scope>NUCLEOTIDE SEQUENCE [LARGE SCALE GENOMIC DNA]</scope>
    <source>
        <strain evidence="1">WH 8501</strain>
    </source>
</reference>
<comment type="caution">
    <text evidence="1">The sequence shown here is derived from an EMBL/GenBank/DDBJ whole genome shotgun (WGS) entry which is preliminary data.</text>
</comment>
<accession>Q4BY81</accession>
<protein>
    <submittedName>
        <fullName evidence="1">Uncharacterized protein</fullName>
    </submittedName>
</protein>
<gene>
    <name evidence="1" type="ORF">CwatDRAFT_1764</name>
</gene>
<proteinExistence type="predicted"/>
<name>Q4BY81_CROWT</name>
<reference evidence="1" key="1">
    <citation type="submission" date="2004-02" db="EMBL/GenBank/DDBJ databases">
        <authorList>
            <consortium name="DOE Joint Genome Institute"/>
        </authorList>
    </citation>
    <scope>NUCLEOTIDE SEQUENCE [LARGE SCALE GENOMIC DNA]</scope>
    <source>
        <strain evidence="1">WH 8501</strain>
    </source>
</reference>
<dbReference type="AlphaFoldDB" id="Q4BY81"/>
<reference evidence="1" key="3">
    <citation type="submission" date="2016-12" db="EMBL/GenBank/DDBJ databases">
        <title>Annotation of the draft genome assembly of Crocosphaera watsonii WH 8501.</title>
        <authorList>
            <consortium name="US DOE Joint Genome Institute (JGI-ORNL)"/>
            <person name="Larimer F."/>
            <person name="Land M."/>
        </authorList>
    </citation>
    <scope>NUCLEOTIDE SEQUENCE</scope>
    <source>
        <strain evidence="1">WH 8501</strain>
    </source>
</reference>
<evidence type="ECO:0000313" key="1">
    <source>
        <dbReference type="EMBL" id="EAM48856.1"/>
    </source>
</evidence>
<organism evidence="1 2">
    <name type="scientific">Crocosphaera watsonii WH 8501</name>
    <dbReference type="NCBI Taxonomy" id="165597"/>
    <lineage>
        <taxon>Bacteria</taxon>
        <taxon>Bacillati</taxon>
        <taxon>Cyanobacteriota</taxon>
        <taxon>Cyanophyceae</taxon>
        <taxon>Oscillatoriophycideae</taxon>
        <taxon>Chroococcales</taxon>
        <taxon>Aphanothecaceae</taxon>
        <taxon>Crocosphaera</taxon>
    </lineage>
</organism>
<keyword evidence="2" id="KW-1185">Reference proteome</keyword>
<dbReference type="KEGG" id="cwa:CwatDRAFT_1764"/>
<dbReference type="Proteomes" id="UP000003922">
    <property type="component" value="Unassembled WGS sequence"/>
</dbReference>
<dbReference type="RefSeq" id="WP_007307374.1">
    <property type="nucleotide sequence ID" value="NZ_CP191777.1"/>
</dbReference>
<dbReference type="EMBL" id="AADV02000110">
    <property type="protein sequence ID" value="EAM48856.1"/>
    <property type="molecule type" value="Genomic_DNA"/>
</dbReference>
<evidence type="ECO:0000313" key="2">
    <source>
        <dbReference type="Proteomes" id="UP000003922"/>
    </source>
</evidence>